<evidence type="ECO:0000259" key="4">
    <source>
        <dbReference type="PROSITE" id="PS51677"/>
    </source>
</evidence>
<name>A0A2S7T5X9_9FLAO</name>
<dbReference type="InterPro" id="IPR050248">
    <property type="entry name" value="Polysacc_deacetylase_ArnD"/>
</dbReference>
<evidence type="ECO:0000256" key="2">
    <source>
        <dbReference type="ARBA" id="ARBA00022801"/>
    </source>
</evidence>
<feature type="chain" id="PRO_5015658848" evidence="3">
    <location>
        <begin position="21"/>
        <end position="310"/>
    </location>
</feature>
<evidence type="ECO:0000256" key="1">
    <source>
        <dbReference type="ARBA" id="ARBA00022723"/>
    </source>
</evidence>
<evidence type="ECO:0000313" key="5">
    <source>
        <dbReference type="EMBL" id="PQJ15329.1"/>
    </source>
</evidence>
<keyword evidence="3" id="KW-0732">Signal</keyword>
<dbReference type="PANTHER" id="PTHR10587">
    <property type="entry name" value="GLYCOSYL TRANSFERASE-RELATED"/>
    <property type="match status" value="1"/>
</dbReference>
<dbReference type="Gene3D" id="3.20.20.370">
    <property type="entry name" value="Glycoside hydrolase/deacetylase"/>
    <property type="match status" value="1"/>
</dbReference>
<dbReference type="GO" id="GO:0005975">
    <property type="term" value="P:carbohydrate metabolic process"/>
    <property type="evidence" value="ECO:0007669"/>
    <property type="project" value="InterPro"/>
</dbReference>
<sequence length="310" mass="37013">MSRLVLILFGVLLLSSNVHSQNSVAITIDDVPNTRLFQKDGYQSRFLQKLDSLQIPVAIFINEHLVYKGDSLSKNFRLLSQWAEKELVTLGNHSYSHQRYSDTDFTEYSTEIDKGEKMSKSLAKKYNKTLKYFRFPYNDLGKDSLQHHQGRSLLKVKGYKIAPFTIESSDWMYNRVYKEFLDQGEFEKAREIGEAYVSKTLEYFDFFEDFARKEYGRTVKHIYLCHDNALNTDYLPLLIQKLKERDYAFISMEEAMTDSIYQQEDRYYKKWGVSWFYRWQKTQKERMTYMRQEPSTKQIMELYESITSQK</sequence>
<dbReference type="GO" id="GO:0016810">
    <property type="term" value="F:hydrolase activity, acting on carbon-nitrogen (but not peptide) bonds"/>
    <property type="evidence" value="ECO:0007669"/>
    <property type="project" value="InterPro"/>
</dbReference>
<dbReference type="InterPro" id="IPR002509">
    <property type="entry name" value="NODB_dom"/>
</dbReference>
<dbReference type="PANTHER" id="PTHR10587:SF133">
    <property type="entry name" value="CHITIN DEACETYLASE 1-RELATED"/>
    <property type="match status" value="1"/>
</dbReference>
<dbReference type="PROSITE" id="PS51677">
    <property type="entry name" value="NODB"/>
    <property type="match status" value="1"/>
</dbReference>
<dbReference type="SUPFAM" id="SSF88713">
    <property type="entry name" value="Glycoside hydrolase/deacetylase"/>
    <property type="match status" value="1"/>
</dbReference>
<keyword evidence="2" id="KW-0378">Hydrolase</keyword>
<evidence type="ECO:0000256" key="3">
    <source>
        <dbReference type="SAM" id="SignalP"/>
    </source>
</evidence>
<dbReference type="RefSeq" id="WP_105000983.1">
    <property type="nucleotide sequence ID" value="NZ_MQVX01000001.1"/>
</dbReference>
<gene>
    <name evidence="5" type="ORF">BST99_05890</name>
</gene>
<feature type="domain" description="NodB homology" evidence="4">
    <location>
        <begin position="22"/>
        <end position="250"/>
    </location>
</feature>
<reference evidence="6" key="1">
    <citation type="submission" date="2016-11" db="EMBL/GenBank/DDBJ databases">
        <title>Trade-off between light-utilization and light-protection in marine flavobacteria.</title>
        <authorList>
            <person name="Kumagai Y."/>
            <person name="Yoshizawa S."/>
            <person name="Kogure K."/>
        </authorList>
    </citation>
    <scope>NUCLEOTIDE SEQUENCE [LARGE SCALE GENOMIC DNA]</scope>
    <source>
        <strain evidence="6">SG-18</strain>
    </source>
</reference>
<dbReference type="GO" id="GO:0016020">
    <property type="term" value="C:membrane"/>
    <property type="evidence" value="ECO:0007669"/>
    <property type="project" value="TreeGrafter"/>
</dbReference>
<dbReference type="InterPro" id="IPR011330">
    <property type="entry name" value="Glyco_hydro/deAcase_b/a-brl"/>
</dbReference>
<proteinExistence type="predicted"/>
<organism evidence="5 6">
    <name type="scientific">Aureicoccus marinus</name>
    <dbReference type="NCBI Taxonomy" id="754435"/>
    <lineage>
        <taxon>Bacteria</taxon>
        <taxon>Pseudomonadati</taxon>
        <taxon>Bacteroidota</taxon>
        <taxon>Flavobacteriia</taxon>
        <taxon>Flavobacteriales</taxon>
        <taxon>Flavobacteriaceae</taxon>
        <taxon>Aureicoccus</taxon>
    </lineage>
</organism>
<dbReference type="OrthoDB" id="115239at2"/>
<comment type="caution">
    <text evidence="5">The sequence shown here is derived from an EMBL/GenBank/DDBJ whole genome shotgun (WGS) entry which is preliminary data.</text>
</comment>
<protein>
    <submittedName>
        <fullName evidence="5">Polysaccharide deacetylase</fullName>
    </submittedName>
</protein>
<dbReference type="EMBL" id="MQVX01000001">
    <property type="protein sequence ID" value="PQJ15329.1"/>
    <property type="molecule type" value="Genomic_DNA"/>
</dbReference>
<keyword evidence="1" id="KW-0479">Metal-binding</keyword>
<dbReference type="Pfam" id="PF01522">
    <property type="entry name" value="Polysacc_deac_1"/>
    <property type="match status" value="1"/>
</dbReference>
<feature type="signal peptide" evidence="3">
    <location>
        <begin position="1"/>
        <end position="20"/>
    </location>
</feature>
<evidence type="ECO:0000313" key="6">
    <source>
        <dbReference type="Proteomes" id="UP000239366"/>
    </source>
</evidence>
<accession>A0A2S7T5X9</accession>
<dbReference type="AlphaFoldDB" id="A0A2S7T5X9"/>
<dbReference type="Proteomes" id="UP000239366">
    <property type="component" value="Unassembled WGS sequence"/>
</dbReference>
<keyword evidence="6" id="KW-1185">Reference proteome</keyword>
<dbReference type="GO" id="GO:0046872">
    <property type="term" value="F:metal ion binding"/>
    <property type="evidence" value="ECO:0007669"/>
    <property type="project" value="UniProtKB-KW"/>
</dbReference>